<feature type="transmembrane region" description="Helical" evidence="7">
    <location>
        <begin position="74"/>
        <end position="92"/>
    </location>
</feature>
<feature type="non-terminal residue" evidence="9">
    <location>
        <position position="850"/>
    </location>
</feature>
<evidence type="ECO:0000256" key="4">
    <source>
        <dbReference type="ARBA" id="ARBA00022692"/>
    </source>
</evidence>
<feature type="transmembrane region" description="Helical" evidence="7">
    <location>
        <begin position="104"/>
        <end position="123"/>
    </location>
</feature>
<evidence type="ECO:0000256" key="2">
    <source>
        <dbReference type="ARBA" id="ARBA00010992"/>
    </source>
</evidence>
<dbReference type="AlphaFoldDB" id="A0A3E2H3Y3"/>
<comment type="caution">
    <text evidence="9">The sequence shown here is derived from an EMBL/GenBank/DDBJ whole genome shotgun (WGS) entry which is preliminary data.</text>
</comment>
<evidence type="ECO:0000313" key="9">
    <source>
        <dbReference type="EMBL" id="RFU28110.1"/>
    </source>
</evidence>
<feature type="transmembrane region" description="Helical" evidence="7">
    <location>
        <begin position="291"/>
        <end position="314"/>
    </location>
</feature>
<reference evidence="9 10" key="1">
    <citation type="submission" date="2018-05" db="EMBL/GenBank/DDBJ databases">
        <title>Draft genome sequence of Scytalidium lignicola DSM 105466, a ubiquitous saprotrophic fungus.</title>
        <authorList>
            <person name="Buettner E."/>
            <person name="Gebauer A.M."/>
            <person name="Hofrichter M."/>
            <person name="Liers C."/>
            <person name="Kellner H."/>
        </authorList>
    </citation>
    <scope>NUCLEOTIDE SEQUENCE [LARGE SCALE GENOMIC DNA]</scope>
    <source>
        <strain evidence="9 10">DSM 105466</strain>
    </source>
</reference>
<proteinExistence type="inferred from homology"/>
<dbReference type="Proteomes" id="UP000258309">
    <property type="component" value="Unassembled WGS sequence"/>
</dbReference>
<dbReference type="OrthoDB" id="2135488at2759"/>
<keyword evidence="5 7" id="KW-1133">Transmembrane helix</keyword>
<evidence type="ECO:0000259" key="8">
    <source>
        <dbReference type="PROSITE" id="PS50850"/>
    </source>
</evidence>
<evidence type="ECO:0000256" key="7">
    <source>
        <dbReference type="SAM" id="Phobius"/>
    </source>
</evidence>
<feature type="transmembrane region" description="Helical" evidence="7">
    <location>
        <begin position="392"/>
        <end position="416"/>
    </location>
</feature>
<dbReference type="EMBL" id="NCSJ02000175">
    <property type="protein sequence ID" value="RFU28110.1"/>
    <property type="molecule type" value="Genomic_DNA"/>
</dbReference>
<dbReference type="InterPro" id="IPR036259">
    <property type="entry name" value="MFS_trans_sf"/>
</dbReference>
<dbReference type="InterPro" id="IPR005828">
    <property type="entry name" value="MFS_sugar_transport-like"/>
</dbReference>
<feature type="transmembrane region" description="Helical" evidence="7">
    <location>
        <begin position="326"/>
        <end position="346"/>
    </location>
</feature>
<dbReference type="NCBIfam" id="TIGR00879">
    <property type="entry name" value="SP"/>
    <property type="match status" value="1"/>
</dbReference>
<dbReference type="InterPro" id="IPR006680">
    <property type="entry name" value="Amidohydro-rel"/>
</dbReference>
<evidence type="ECO:0000313" key="10">
    <source>
        <dbReference type="Proteomes" id="UP000258309"/>
    </source>
</evidence>
<dbReference type="Gene3D" id="1.20.1250.20">
    <property type="entry name" value="MFS general substrate transporter like domains"/>
    <property type="match status" value="1"/>
</dbReference>
<protein>
    <recommendedName>
        <fullName evidence="8">Major facilitator superfamily (MFS) profile domain-containing protein</fullName>
    </recommendedName>
</protein>
<comment type="similarity">
    <text evidence="2">Belongs to the major facilitator superfamily. Sugar transporter (TC 2.A.1.1) family.</text>
</comment>
<dbReference type="PRINTS" id="PR00171">
    <property type="entry name" value="SUGRTRNSPORT"/>
</dbReference>
<name>A0A3E2H3Y3_SCYLI</name>
<feature type="transmembrane region" description="Helical" evidence="7">
    <location>
        <begin position="129"/>
        <end position="150"/>
    </location>
</feature>
<feature type="transmembrane region" description="Helical" evidence="7">
    <location>
        <begin position="162"/>
        <end position="180"/>
    </location>
</feature>
<feature type="transmembrane region" description="Helical" evidence="7">
    <location>
        <begin position="458"/>
        <end position="480"/>
    </location>
</feature>
<dbReference type="SUPFAM" id="SSF103473">
    <property type="entry name" value="MFS general substrate transporter"/>
    <property type="match status" value="1"/>
</dbReference>
<feature type="non-terminal residue" evidence="9">
    <location>
        <position position="1"/>
    </location>
</feature>
<keyword evidence="6 7" id="KW-0472">Membrane</keyword>
<dbReference type="PROSITE" id="PS50850">
    <property type="entry name" value="MFS"/>
    <property type="match status" value="1"/>
</dbReference>
<evidence type="ECO:0000256" key="6">
    <source>
        <dbReference type="ARBA" id="ARBA00023136"/>
    </source>
</evidence>
<dbReference type="PROSITE" id="PS00217">
    <property type="entry name" value="SUGAR_TRANSPORT_2"/>
    <property type="match status" value="1"/>
</dbReference>
<organism evidence="9 10">
    <name type="scientific">Scytalidium lignicola</name>
    <name type="common">Hyphomycete</name>
    <dbReference type="NCBI Taxonomy" id="5539"/>
    <lineage>
        <taxon>Eukaryota</taxon>
        <taxon>Fungi</taxon>
        <taxon>Dikarya</taxon>
        <taxon>Ascomycota</taxon>
        <taxon>Pezizomycotina</taxon>
        <taxon>Leotiomycetes</taxon>
        <taxon>Leotiomycetes incertae sedis</taxon>
        <taxon>Scytalidium</taxon>
    </lineage>
</organism>
<sequence length="850" mass="94176">MGAAGGGFNAAAFKAVPREALRWNIWLAVIWGSYCGGLHGFNTANISGAMSLKPFVRDFGFDKLTKAEVSDRQGWVVSCMLLGQLVGVILSGPLGESKGRKPTIFAAATFYSIGAIMMAANFGSYKELIAGRVFSGLGSGFGMTAGAVYISEIAPRSLRGCMATFYNINIMAGVAGSYWINYGSLQQISSSSSWQWRTTLVLQLIPAIILFLGLPFFPESPRFLMLTGKNEKAKQALLGLRNLPEDHPYFREEFDELQSKVVADAEQEKGLQALKTLIHYCATDPTTLKRVVFVILIQTFFIMSGGNSITYYAPNILSTMGFNSNQVLLFTGVYGLIKVISVLLYAFFLTDRFGRRPLLIFGSATDMLCTLYLSVFLGVVNIKAGAPASPAAWVAIVAICIFAIGYGFGWAPAFSLSVSEICPTRTRGTIVTIAFTYQNVLNFGITRGFPNMVEAMHAWGPFALFTACTFVGTIWVYLAFPECKGQSMESMDYLFMLPWYKVGRYHIHHPQDTNITSSDFDQLVRADGVNVAKTEKGDATSQEEEATMGALDTENRISDAPHGSSTALLPNGGWDVHHHIFELAEFLNFKRKLGLTHSTLTHGLSYGDNCTSLTHFIQDLDPKYTRGIGVLDPETTPDADLQAMRAAGVRGIRVNLYIYKAMDDVERQKMALRAHARRIKDACPGWSMAFTHTHPEFWGELRGVIVDEIAPSGIQLVTDHFALLKAESMLPAGTSVEQQPGFKEIIELVRNGNLWVKLSAPYRVSEMAPGYEDVRVLVRALVDANPRRVLWGSDWPHTPRMKVRTYEEAMKETPYLEVDDEAWLRSLKSWFSNEEWELLMNQNPQELYGG</sequence>
<dbReference type="InterPro" id="IPR032466">
    <property type="entry name" value="Metal_Hydrolase"/>
</dbReference>
<dbReference type="InterPro" id="IPR003663">
    <property type="entry name" value="Sugar/inositol_transpt"/>
</dbReference>
<keyword evidence="3" id="KW-0813">Transport</keyword>
<evidence type="ECO:0000256" key="3">
    <source>
        <dbReference type="ARBA" id="ARBA00022448"/>
    </source>
</evidence>
<dbReference type="GO" id="GO:0005351">
    <property type="term" value="F:carbohydrate:proton symporter activity"/>
    <property type="evidence" value="ECO:0007669"/>
    <property type="project" value="TreeGrafter"/>
</dbReference>
<dbReference type="InterPro" id="IPR050360">
    <property type="entry name" value="MFS_Sugar_Transporters"/>
</dbReference>
<accession>A0A3E2H3Y3</accession>
<gene>
    <name evidence="9" type="ORF">B7463_g8222</name>
</gene>
<dbReference type="GO" id="GO:0016787">
    <property type="term" value="F:hydrolase activity"/>
    <property type="evidence" value="ECO:0007669"/>
    <property type="project" value="InterPro"/>
</dbReference>
<keyword evidence="4 7" id="KW-0812">Transmembrane</keyword>
<dbReference type="Pfam" id="PF00083">
    <property type="entry name" value="Sugar_tr"/>
    <property type="match status" value="1"/>
</dbReference>
<dbReference type="InterPro" id="IPR005829">
    <property type="entry name" value="Sugar_transporter_CS"/>
</dbReference>
<dbReference type="InterPro" id="IPR020846">
    <property type="entry name" value="MFS_dom"/>
</dbReference>
<feature type="transmembrane region" description="Helical" evidence="7">
    <location>
        <begin position="200"/>
        <end position="217"/>
    </location>
</feature>
<evidence type="ECO:0000256" key="1">
    <source>
        <dbReference type="ARBA" id="ARBA00004141"/>
    </source>
</evidence>
<comment type="subcellular location">
    <subcellularLocation>
        <location evidence="1">Membrane</location>
        <topology evidence="1">Multi-pass membrane protein</topology>
    </subcellularLocation>
</comment>
<dbReference type="GO" id="GO:0016020">
    <property type="term" value="C:membrane"/>
    <property type="evidence" value="ECO:0007669"/>
    <property type="project" value="UniProtKB-SubCell"/>
</dbReference>
<dbReference type="SUPFAM" id="SSF51556">
    <property type="entry name" value="Metallo-dependent hydrolases"/>
    <property type="match status" value="1"/>
</dbReference>
<dbReference type="Pfam" id="PF04909">
    <property type="entry name" value="Amidohydro_2"/>
    <property type="match status" value="1"/>
</dbReference>
<dbReference type="PANTHER" id="PTHR48022:SF23">
    <property type="entry name" value="MAJOR FACILITATOR SUPERFAMILY (MFS) PROFILE DOMAIN-CONTAINING PROTEIN"/>
    <property type="match status" value="1"/>
</dbReference>
<keyword evidence="10" id="KW-1185">Reference proteome</keyword>
<feature type="domain" description="Major facilitator superfamily (MFS) profile" evidence="8">
    <location>
        <begin position="28"/>
        <end position="484"/>
    </location>
</feature>
<dbReference type="PANTHER" id="PTHR48022">
    <property type="entry name" value="PLASTIDIC GLUCOSE TRANSPORTER 4"/>
    <property type="match status" value="1"/>
</dbReference>
<evidence type="ECO:0000256" key="5">
    <source>
        <dbReference type="ARBA" id="ARBA00022989"/>
    </source>
</evidence>
<dbReference type="Gene3D" id="3.20.20.140">
    <property type="entry name" value="Metal-dependent hydrolases"/>
    <property type="match status" value="1"/>
</dbReference>
<feature type="transmembrane region" description="Helical" evidence="7">
    <location>
        <begin position="358"/>
        <end position="380"/>
    </location>
</feature>